<comment type="function">
    <text evidence="11">Involved in the cellular defense against the biological effects of O6-methylguanine (O6-MeG) and O4-methylthymine (O4-MeT) in DNA. Repairs the methylated nucleobase in DNA by stoichiometrically transferring the methyl group to a cysteine residue in the enzyme. This is a suicide reaction: the enzyme is irreversibly inactivated.</text>
</comment>
<dbReference type="EC" id="2.1.1.63" evidence="11"/>
<dbReference type="GO" id="GO:0005737">
    <property type="term" value="C:cytoplasm"/>
    <property type="evidence" value="ECO:0007669"/>
    <property type="project" value="UniProtKB-SubCell"/>
</dbReference>
<feature type="domain" description="HhH-GPD" evidence="12">
    <location>
        <begin position="49"/>
        <end position="204"/>
    </location>
</feature>
<evidence type="ECO:0000313" key="14">
    <source>
        <dbReference type="Proteomes" id="UP000013378"/>
    </source>
</evidence>
<dbReference type="EMBL" id="ARZA01000235">
    <property type="protein sequence ID" value="EOC99867.1"/>
    <property type="molecule type" value="Genomic_DNA"/>
</dbReference>
<dbReference type="STRING" id="1304284.L21TH_2091"/>
<comment type="similarity">
    <text evidence="4">Belongs to the alkylbase DNA glycosidase AlkA family.</text>
</comment>
<dbReference type="Gene3D" id="1.10.10.10">
    <property type="entry name" value="Winged helix-like DNA-binding domain superfamily/Winged helix DNA-binding domain"/>
    <property type="match status" value="1"/>
</dbReference>
<dbReference type="FunFam" id="1.10.10.10:FF:000214">
    <property type="entry name" value="Methylated-DNA--protein-cysteine methyltransferase"/>
    <property type="match status" value="1"/>
</dbReference>
<dbReference type="Pfam" id="PF02870">
    <property type="entry name" value="Methyltransf_1N"/>
    <property type="match status" value="1"/>
</dbReference>
<evidence type="ECO:0000256" key="7">
    <source>
        <dbReference type="ARBA" id="ARBA00022679"/>
    </source>
</evidence>
<comment type="similarity">
    <text evidence="3 11">Belongs to the MGMT family.</text>
</comment>
<evidence type="ECO:0000256" key="1">
    <source>
        <dbReference type="ARBA" id="ARBA00000086"/>
    </source>
</evidence>
<dbReference type="Gene3D" id="3.30.160.70">
    <property type="entry name" value="Methylated DNA-protein cysteine methyltransferase domain"/>
    <property type="match status" value="1"/>
</dbReference>
<dbReference type="GO" id="GO:0006307">
    <property type="term" value="P:DNA alkylation repair"/>
    <property type="evidence" value="ECO:0007669"/>
    <property type="project" value="UniProtKB-UniRule"/>
</dbReference>
<comment type="caution">
    <text evidence="13">The sequence shown here is derived from an EMBL/GenBank/DDBJ whole genome shotgun (WGS) entry which is preliminary data.</text>
</comment>
<accession>R1ARU4</accession>
<dbReference type="SUPFAM" id="SSF48150">
    <property type="entry name" value="DNA-glycosylase"/>
    <property type="match status" value="1"/>
</dbReference>
<evidence type="ECO:0000313" key="13">
    <source>
        <dbReference type="EMBL" id="EOC99867.1"/>
    </source>
</evidence>
<dbReference type="Proteomes" id="UP000013378">
    <property type="component" value="Unassembled WGS sequence"/>
</dbReference>
<dbReference type="InterPro" id="IPR036631">
    <property type="entry name" value="MGMT_N_sf"/>
</dbReference>
<dbReference type="GO" id="GO:0043916">
    <property type="term" value="F:DNA-7-methylguanine glycosylase activity"/>
    <property type="evidence" value="ECO:0007669"/>
    <property type="project" value="TreeGrafter"/>
</dbReference>
<dbReference type="SUPFAM" id="SSF46767">
    <property type="entry name" value="Methylated DNA-protein cysteine methyltransferase, C-terminal domain"/>
    <property type="match status" value="1"/>
</dbReference>
<proteinExistence type="inferred from homology"/>
<dbReference type="Gene3D" id="1.10.340.30">
    <property type="entry name" value="Hypothetical protein, domain 2"/>
    <property type="match status" value="1"/>
</dbReference>
<evidence type="ECO:0000256" key="6">
    <source>
        <dbReference type="ARBA" id="ARBA00022603"/>
    </source>
</evidence>
<dbReference type="OrthoDB" id="9785929at2"/>
<dbReference type="NCBIfam" id="TIGR00589">
    <property type="entry name" value="ogt"/>
    <property type="match status" value="1"/>
</dbReference>
<keyword evidence="5 11" id="KW-0963">Cytoplasm</keyword>
<dbReference type="RefSeq" id="WP_006315634.1">
    <property type="nucleotide sequence ID" value="NZ_ARZA01000235.1"/>
</dbReference>
<dbReference type="InterPro" id="IPR036388">
    <property type="entry name" value="WH-like_DNA-bd_sf"/>
</dbReference>
<keyword evidence="9 11" id="KW-0234">DNA repair</keyword>
<keyword evidence="14" id="KW-1185">Reference proteome</keyword>
<keyword evidence="8 11" id="KW-0227">DNA damage</keyword>
<comment type="subcellular location">
    <subcellularLocation>
        <location evidence="11">Cytoplasm</location>
    </subcellularLocation>
</comment>
<dbReference type="SMART" id="SM00478">
    <property type="entry name" value="ENDO3c"/>
    <property type="match status" value="1"/>
</dbReference>
<dbReference type="InterPro" id="IPR001497">
    <property type="entry name" value="MethylDNA_cys_MeTrfase_AS"/>
</dbReference>
<comment type="catalytic activity">
    <reaction evidence="1">
        <text>Hydrolysis of alkylated DNA, releasing 3-methyladenine, 3-methylguanine, 7-methylguanine and 7-methyladenine.</text>
        <dbReference type="EC" id="3.2.2.21"/>
    </reaction>
</comment>
<dbReference type="GO" id="GO:0008725">
    <property type="term" value="F:DNA-3-methyladenine glycosylase activity"/>
    <property type="evidence" value="ECO:0007669"/>
    <property type="project" value="TreeGrafter"/>
</dbReference>
<dbReference type="GO" id="GO:0032259">
    <property type="term" value="P:methylation"/>
    <property type="evidence" value="ECO:0007669"/>
    <property type="project" value="UniProtKB-KW"/>
</dbReference>
<name>R1ARU4_9FIRM</name>
<dbReference type="InterPro" id="IPR008332">
    <property type="entry name" value="MethylG_MeTrfase_N"/>
</dbReference>
<evidence type="ECO:0000259" key="12">
    <source>
        <dbReference type="SMART" id="SM00478"/>
    </source>
</evidence>
<evidence type="ECO:0000256" key="10">
    <source>
        <dbReference type="ARBA" id="ARBA00049348"/>
    </source>
</evidence>
<dbReference type="Pfam" id="PF01035">
    <property type="entry name" value="DNA_binding_1"/>
    <property type="match status" value="1"/>
</dbReference>
<dbReference type="PROSITE" id="PS00374">
    <property type="entry name" value="MGMT"/>
    <property type="match status" value="1"/>
</dbReference>
<evidence type="ECO:0000256" key="3">
    <source>
        <dbReference type="ARBA" id="ARBA00008711"/>
    </source>
</evidence>
<comment type="catalytic activity">
    <reaction evidence="2 11">
        <text>a 4-O-methyl-thymidine in DNA + L-cysteinyl-[protein] = a thymidine in DNA + S-methyl-L-cysteinyl-[protein]</text>
        <dbReference type="Rhea" id="RHEA:53428"/>
        <dbReference type="Rhea" id="RHEA-COMP:10131"/>
        <dbReference type="Rhea" id="RHEA-COMP:10132"/>
        <dbReference type="Rhea" id="RHEA-COMP:13555"/>
        <dbReference type="Rhea" id="RHEA-COMP:13556"/>
        <dbReference type="ChEBI" id="CHEBI:29950"/>
        <dbReference type="ChEBI" id="CHEBI:82612"/>
        <dbReference type="ChEBI" id="CHEBI:137386"/>
        <dbReference type="ChEBI" id="CHEBI:137387"/>
        <dbReference type="EC" id="2.1.1.63"/>
    </reaction>
</comment>
<evidence type="ECO:0000256" key="4">
    <source>
        <dbReference type="ARBA" id="ARBA00010817"/>
    </source>
</evidence>
<dbReference type="GO" id="GO:0003908">
    <property type="term" value="F:methylated-DNA-[protein]-cysteine S-methyltransferase activity"/>
    <property type="evidence" value="ECO:0007669"/>
    <property type="project" value="UniProtKB-UniRule"/>
</dbReference>
<dbReference type="GO" id="GO:0032131">
    <property type="term" value="F:alkylated DNA binding"/>
    <property type="evidence" value="ECO:0007669"/>
    <property type="project" value="TreeGrafter"/>
</dbReference>
<evidence type="ECO:0000256" key="9">
    <source>
        <dbReference type="ARBA" id="ARBA00023204"/>
    </source>
</evidence>
<dbReference type="InterPro" id="IPR014048">
    <property type="entry name" value="MethylDNA_cys_MeTrfase_DNA-bd"/>
</dbReference>
<evidence type="ECO:0000256" key="2">
    <source>
        <dbReference type="ARBA" id="ARBA00001286"/>
    </source>
</evidence>
<evidence type="ECO:0000256" key="8">
    <source>
        <dbReference type="ARBA" id="ARBA00022763"/>
    </source>
</evidence>
<feature type="active site" description="Nucleophile; methyl group acceptor" evidence="11">
    <location>
        <position position="334"/>
    </location>
</feature>
<keyword evidence="7 11" id="KW-0808">Transferase</keyword>
<dbReference type="PANTHER" id="PTHR43003:SF5">
    <property type="entry name" value="DNA-3-METHYLADENINE GLYCOSYLASE"/>
    <property type="match status" value="1"/>
</dbReference>
<dbReference type="HAMAP" id="MF_00772">
    <property type="entry name" value="OGT"/>
    <property type="match status" value="1"/>
</dbReference>
<dbReference type="eggNOG" id="COG0122">
    <property type="taxonomic scope" value="Bacteria"/>
</dbReference>
<organism evidence="13 14">
    <name type="scientific">Caldisalinibacter kiritimatiensis</name>
    <dbReference type="NCBI Taxonomy" id="1304284"/>
    <lineage>
        <taxon>Bacteria</taxon>
        <taxon>Bacillati</taxon>
        <taxon>Bacillota</taxon>
        <taxon>Tissierellia</taxon>
        <taxon>Tissierellales</taxon>
        <taxon>Thermohalobacteraceae</taxon>
        <taxon>Caldisalinibacter</taxon>
    </lineage>
</organism>
<evidence type="ECO:0000256" key="5">
    <source>
        <dbReference type="ARBA" id="ARBA00022490"/>
    </source>
</evidence>
<gene>
    <name evidence="13" type="ORF">L21TH_2091</name>
</gene>
<dbReference type="InterPro" id="IPR011257">
    <property type="entry name" value="DNA_glycosylase"/>
</dbReference>
<keyword evidence="6 11" id="KW-0489">Methyltransferase</keyword>
<dbReference type="CDD" id="cd06445">
    <property type="entry name" value="ATase"/>
    <property type="match status" value="1"/>
</dbReference>
<reference evidence="13 14" key="1">
    <citation type="journal article" date="2015" name="Geomicrobiol. J.">
        <title>Caldisalinibacter kiritimatiensis gen. nov., sp. nov., a moderately thermohalophilic thiosulfate-reducing bacterium from a hypersaline microbial mat.</title>
        <authorList>
            <person name="Ben Hania W."/>
            <person name="Joseph M."/>
            <person name="Fiebig A."/>
            <person name="Bunk B."/>
            <person name="Klenk H.-P."/>
            <person name="Fardeau M.-L."/>
            <person name="Spring S."/>
        </authorList>
    </citation>
    <scope>NUCLEOTIDE SEQUENCE [LARGE SCALE GENOMIC DNA]</scope>
    <source>
        <strain evidence="13 14">L21-TH-D2</strain>
    </source>
</reference>
<dbReference type="AlphaFoldDB" id="R1ARU4"/>
<dbReference type="eggNOG" id="COG0350">
    <property type="taxonomic scope" value="Bacteria"/>
</dbReference>
<dbReference type="Pfam" id="PF00730">
    <property type="entry name" value="HhH-GPD"/>
    <property type="match status" value="1"/>
</dbReference>
<dbReference type="CDD" id="cd00056">
    <property type="entry name" value="ENDO3c"/>
    <property type="match status" value="1"/>
</dbReference>
<dbReference type="InterPro" id="IPR051912">
    <property type="entry name" value="Alkylbase_DNA_Glycosylase/TA"/>
</dbReference>
<dbReference type="SUPFAM" id="SSF53155">
    <property type="entry name" value="Methylated DNA-protein cysteine methyltransferase domain"/>
    <property type="match status" value="1"/>
</dbReference>
<dbReference type="Gene3D" id="1.10.1670.40">
    <property type="match status" value="1"/>
</dbReference>
<dbReference type="InterPro" id="IPR003265">
    <property type="entry name" value="HhH-GPD_domain"/>
</dbReference>
<dbReference type="GO" id="GO:0032993">
    <property type="term" value="C:protein-DNA complex"/>
    <property type="evidence" value="ECO:0007669"/>
    <property type="project" value="TreeGrafter"/>
</dbReference>
<dbReference type="FunFam" id="1.10.340.30:FF:000004">
    <property type="entry name" value="DNA-3-methyladenine glycosylase II"/>
    <property type="match status" value="1"/>
</dbReference>
<dbReference type="GO" id="GO:0006285">
    <property type="term" value="P:base-excision repair, AP site formation"/>
    <property type="evidence" value="ECO:0007669"/>
    <property type="project" value="TreeGrafter"/>
</dbReference>
<dbReference type="InterPro" id="IPR023546">
    <property type="entry name" value="MGMT"/>
</dbReference>
<evidence type="ECO:0000256" key="11">
    <source>
        <dbReference type="HAMAP-Rule" id="MF_00772"/>
    </source>
</evidence>
<dbReference type="PANTHER" id="PTHR43003">
    <property type="entry name" value="DNA-3-METHYLADENINE GLYCOSYLASE"/>
    <property type="match status" value="1"/>
</dbReference>
<comment type="miscellaneous">
    <text evidence="11">This enzyme catalyzes only one turnover and therefore is not strictly catalytic. According to one definition, an enzyme is a biocatalyst that acts repeatedly and over many reaction cycles.</text>
</comment>
<dbReference type="PATRIC" id="fig|1304284.3.peg.2056"/>
<protein>
    <recommendedName>
        <fullName evidence="11">Methylated-DNA--protein-cysteine methyltransferase</fullName>
        <ecNumber evidence="11">2.1.1.63</ecNumber>
    </recommendedName>
    <alternativeName>
        <fullName evidence="11">6-O-methylguanine-DNA methyltransferase</fullName>
        <shortName evidence="11">MGMT</shortName>
    </alternativeName>
    <alternativeName>
        <fullName evidence="11">O-6-methylguanine-DNA-alkyltransferase</fullName>
    </alternativeName>
</protein>
<comment type="catalytic activity">
    <reaction evidence="10 11">
        <text>a 6-O-methyl-2'-deoxyguanosine in DNA + L-cysteinyl-[protein] = S-methyl-L-cysteinyl-[protein] + a 2'-deoxyguanosine in DNA</text>
        <dbReference type="Rhea" id="RHEA:24000"/>
        <dbReference type="Rhea" id="RHEA-COMP:10131"/>
        <dbReference type="Rhea" id="RHEA-COMP:10132"/>
        <dbReference type="Rhea" id="RHEA-COMP:11367"/>
        <dbReference type="Rhea" id="RHEA-COMP:11368"/>
        <dbReference type="ChEBI" id="CHEBI:29950"/>
        <dbReference type="ChEBI" id="CHEBI:82612"/>
        <dbReference type="ChEBI" id="CHEBI:85445"/>
        <dbReference type="ChEBI" id="CHEBI:85448"/>
        <dbReference type="EC" id="2.1.1.63"/>
    </reaction>
</comment>
<dbReference type="InterPro" id="IPR036217">
    <property type="entry name" value="MethylDNA_cys_MeTrfase_DNAb"/>
</dbReference>
<sequence>MYKKIEITKRELEHLKSCDKNMRKLIEYVGDIERYYIEDPFLALINSIVFQQLAYNAANAIWNRFLSLYDNITPEKVINTEFDTLRKCGLSKTKIEYIKNICRAIINNELDIENIDKLSDEQIIDKLVKIKGIGIWTAEMFLLFSLNRRNVLSYKDLGIRKGIKWLFNMKKEPTKDEFEKIKEKFSPYNTVASLYLWEITSRGLLNYDSTDILDRNIGYFDSPLGLIELQSKDGKLVSLDFAKEKVLEEKLDSVLEKTKQQLKEYFTGKRKKFDIPIELNGTDFQKRVWKELMNISYGKTLTYKEVAVNIGNKNASRAVGNANNKNKIAIIIPCHRVIGSSGKLIGYEGGLWRKKWLLQHEQQRENSSKSTAME</sequence>